<dbReference type="InterPro" id="IPR002575">
    <property type="entry name" value="Aminoglycoside_PTrfase"/>
</dbReference>
<dbReference type="SUPFAM" id="SSF56112">
    <property type="entry name" value="Protein kinase-like (PK-like)"/>
    <property type="match status" value="1"/>
</dbReference>
<dbReference type="OrthoDB" id="3787729at2"/>
<evidence type="ECO:0000313" key="2">
    <source>
        <dbReference type="Proteomes" id="UP000188324"/>
    </source>
</evidence>
<organism evidence="1 2">
    <name type="scientific">Tessaracoccus flavus</name>
    <dbReference type="NCBI Taxonomy" id="1610493"/>
    <lineage>
        <taxon>Bacteria</taxon>
        <taxon>Bacillati</taxon>
        <taxon>Actinomycetota</taxon>
        <taxon>Actinomycetes</taxon>
        <taxon>Propionibacteriales</taxon>
        <taxon>Propionibacteriaceae</taxon>
        <taxon>Tessaracoccus</taxon>
    </lineage>
</organism>
<evidence type="ECO:0000313" key="1">
    <source>
        <dbReference type="EMBL" id="AQP44513.1"/>
    </source>
</evidence>
<keyword evidence="2" id="KW-1185">Reference proteome</keyword>
<dbReference type="Gene3D" id="3.90.1200.10">
    <property type="match status" value="1"/>
</dbReference>
<proteinExistence type="predicted"/>
<dbReference type="Pfam" id="PF01636">
    <property type="entry name" value="APH"/>
    <property type="match status" value="1"/>
</dbReference>
<dbReference type="RefSeq" id="WP_077341679.1">
    <property type="nucleotide sequence ID" value="NZ_CP019605.1"/>
</dbReference>
<reference evidence="1 2" key="1">
    <citation type="journal article" date="2016" name="Int. J. Syst. Evol. Microbiol.">
        <title>Tessaracoccus flavus sp. nov., isolated from the drainage system of a lindane-producing factory.</title>
        <authorList>
            <person name="Kumari R."/>
            <person name="Singh P."/>
            <person name="Schumann P."/>
            <person name="Lal R."/>
        </authorList>
    </citation>
    <scope>NUCLEOTIDE SEQUENCE [LARGE SCALE GENOMIC DNA]</scope>
    <source>
        <strain evidence="1 2">RP1T</strain>
    </source>
</reference>
<dbReference type="KEGG" id="tfl:RPIT_06555"/>
<dbReference type="AlphaFoldDB" id="A0A1Q2CEI2"/>
<dbReference type="STRING" id="1610493.RPIT_06555"/>
<name>A0A1Q2CEI2_9ACTN</name>
<dbReference type="InterPro" id="IPR011009">
    <property type="entry name" value="Kinase-like_dom_sf"/>
</dbReference>
<protein>
    <submittedName>
        <fullName evidence="1">Uncharacterized protein</fullName>
    </submittedName>
</protein>
<dbReference type="Proteomes" id="UP000188324">
    <property type="component" value="Chromosome"/>
</dbReference>
<sequence length="383" mass="41913">MTELKDRLWDLAHSSRWFSGRAGRPAGVELGPELQANSGERYQAAFLDVSFDDGHVERFSVPLRIDGAEPVDACDSAEGLLELLRAGAPGFERLRDVPAGLPARRYRGEQSNTSVFFGDQLIMKVFRRIEPGINVDVELHRALAGTGLAAELYGVWSHDGADLAIFLEALSDPTDGYVLASEHARRGESFGAHARALGEALAAVHAALADRLPTGTLDGDAMATEFERRLDAVCAEVGEVRDHREAVTRSLRSVAGRRLPAQRIHGDCHLGQVLLSGGTWRYVDFEGEPLKTLEQRREPDSPLRDVAGMLRSFDYAAAEGDASPEWLSECRSQFLSGYGIDQAGADAVLGAYETDKAAYEAVYEARYRPHLLRVPLTRLASLR</sequence>
<dbReference type="EMBL" id="CP019605">
    <property type="protein sequence ID" value="AQP44513.1"/>
    <property type="molecule type" value="Genomic_DNA"/>
</dbReference>
<accession>A0A1Q2CEI2</accession>
<gene>
    <name evidence="1" type="ORF">RPIT_06555</name>
</gene>